<name>A0A9W4DQV0_9ACTN</name>
<evidence type="ECO:0000313" key="2">
    <source>
        <dbReference type="EMBL" id="CAG6394556.1"/>
    </source>
</evidence>
<proteinExistence type="predicted"/>
<feature type="compositionally biased region" description="Basic and acidic residues" evidence="1">
    <location>
        <begin position="122"/>
        <end position="137"/>
    </location>
</feature>
<feature type="compositionally biased region" description="Basic residues" evidence="1">
    <location>
        <begin position="313"/>
        <end position="343"/>
    </location>
</feature>
<feature type="compositionally biased region" description="Basic residues" evidence="1">
    <location>
        <begin position="410"/>
        <end position="424"/>
    </location>
</feature>
<gene>
    <name evidence="2" type="ORF">SCOCK_280009</name>
</gene>
<feature type="compositionally biased region" description="Basic residues" evidence="1">
    <location>
        <begin position="369"/>
        <end position="380"/>
    </location>
</feature>
<feature type="compositionally biased region" description="Low complexity" evidence="1">
    <location>
        <begin position="463"/>
        <end position="472"/>
    </location>
</feature>
<dbReference type="AlphaFoldDB" id="A0A9W4DQV0"/>
<accession>A0A9W4DQV0</accession>
<organism evidence="2 3">
    <name type="scientific">Actinacidiphila cocklensis</name>
    <dbReference type="NCBI Taxonomy" id="887465"/>
    <lineage>
        <taxon>Bacteria</taxon>
        <taxon>Bacillati</taxon>
        <taxon>Actinomycetota</taxon>
        <taxon>Actinomycetes</taxon>
        <taxon>Kitasatosporales</taxon>
        <taxon>Streptomycetaceae</taxon>
        <taxon>Actinacidiphila</taxon>
    </lineage>
</organism>
<feature type="compositionally biased region" description="Basic residues" evidence="1">
    <location>
        <begin position="473"/>
        <end position="498"/>
    </location>
</feature>
<feature type="compositionally biased region" description="Basic and acidic residues" evidence="1">
    <location>
        <begin position="242"/>
        <end position="256"/>
    </location>
</feature>
<feature type="compositionally biased region" description="Low complexity" evidence="1">
    <location>
        <begin position="358"/>
        <end position="368"/>
    </location>
</feature>
<feature type="compositionally biased region" description="Low complexity" evidence="1">
    <location>
        <begin position="111"/>
        <end position="121"/>
    </location>
</feature>
<feature type="compositionally biased region" description="Basic residues" evidence="1">
    <location>
        <begin position="590"/>
        <end position="601"/>
    </location>
</feature>
<sequence length="706" mass="76786">MGRGVRGRRGGHRRGHRGARRRGRRRRPGQSQRPHDGRRALPGAAGRRAAHPQRLHREHPGPDAQARQLRLPLRRPQRDPGARPRPHRPPGADRCQPAGLQRQSGHGGGLPRQAQGAAAARRPADRRRPQPHQDRRGGRPPCRAPAGHRRGAALRHGPGALRRGPRRPGRACTASERRGGSPRHGRGFHPRVRRRILRRARRGHPHPRAGTGRRGAGRGLRAAGQHRRGVRHPGQLAGRRPQRADREPRPAGRRDVPAVGHRQGAAAAASRPGLHHRALAQPGVGTPRGQGRTARRRPRRGDRHAGGGPAARPGRRRVQPGALRTRRPAHGPRAGRARLHGQRRSVSQRDVTARPRRPAAAPAGPQRALRLRVQHPRSPQHRPLQPARRPARRRYTGRTGDPGAADPRRPRPGRPRRRPGTRRRAGGDAQARLRDRGRGLAGPRQGPRGRGRTARRAHRLRAAARPDAAAGPLRRRLRRGAGRPHPGHAPRPPARHRPGAAGLPAARRAAHRLRHRRAGRGADRRGCTAAAGGRGRWRRAAVAGPDRAAPPAVQQQLDAQCAGPDRWQQPLHRPAAPRGRRPAGPGGRRAGPHQGRRRRDHRPGGDHRHAAPRSGVPAPRLGPRPHRHPADRRLARAGGQRQPAAGRQPPRPAVRHRGAQRLPDTGGAGRLTVPSAAGAAGARTSGRLSSVRGAQVTQGTRRTLAT</sequence>
<evidence type="ECO:0000313" key="3">
    <source>
        <dbReference type="Proteomes" id="UP001152519"/>
    </source>
</evidence>
<feature type="compositionally biased region" description="Basic residues" evidence="1">
    <location>
        <begin position="48"/>
        <end position="57"/>
    </location>
</feature>
<feature type="compositionally biased region" description="Low complexity" evidence="1">
    <location>
        <begin position="636"/>
        <end position="648"/>
    </location>
</feature>
<feature type="region of interest" description="Disordered" evidence="1">
    <location>
        <begin position="1"/>
        <end position="706"/>
    </location>
</feature>
<feature type="compositionally biased region" description="Basic residues" evidence="1">
    <location>
        <begin position="180"/>
        <end position="207"/>
    </location>
</feature>
<dbReference type="Proteomes" id="UP001152519">
    <property type="component" value="Unassembled WGS sequence"/>
</dbReference>
<protein>
    <submittedName>
        <fullName evidence="2">Uncharacterized protein</fullName>
    </submittedName>
</protein>
<keyword evidence="3" id="KW-1185">Reference proteome</keyword>
<evidence type="ECO:0000256" key="1">
    <source>
        <dbReference type="SAM" id="MobiDB-lite"/>
    </source>
</evidence>
<dbReference type="EMBL" id="CAJSLV010000057">
    <property type="protein sequence ID" value="CAG6394556.1"/>
    <property type="molecule type" value="Genomic_DNA"/>
</dbReference>
<feature type="compositionally biased region" description="Polar residues" evidence="1">
    <location>
        <begin position="695"/>
        <end position="706"/>
    </location>
</feature>
<reference evidence="2" key="1">
    <citation type="submission" date="2021-05" db="EMBL/GenBank/DDBJ databases">
        <authorList>
            <person name="Arsene-Ploetze F."/>
        </authorList>
    </citation>
    <scope>NUCLEOTIDE SEQUENCE</scope>
    <source>
        <strain evidence="2">DSM 42138</strain>
    </source>
</reference>
<feature type="compositionally biased region" description="Basic residues" evidence="1">
    <location>
        <begin position="508"/>
        <end position="519"/>
    </location>
</feature>
<feature type="compositionally biased region" description="Basic residues" evidence="1">
    <location>
        <begin position="1"/>
        <end position="28"/>
    </location>
</feature>
<feature type="compositionally biased region" description="Basic residues" evidence="1">
    <location>
        <begin position="447"/>
        <end position="462"/>
    </location>
</feature>
<feature type="compositionally biased region" description="Basic residues" evidence="1">
    <location>
        <begin position="293"/>
        <end position="302"/>
    </location>
</feature>
<comment type="caution">
    <text evidence="2">The sequence shown here is derived from an EMBL/GenBank/DDBJ whole genome shotgun (WGS) entry which is preliminary data.</text>
</comment>